<keyword evidence="2" id="KW-1185">Reference proteome</keyword>
<dbReference type="Proteomes" id="UP001165960">
    <property type="component" value="Unassembled WGS sequence"/>
</dbReference>
<reference evidence="1" key="1">
    <citation type="submission" date="2022-04" db="EMBL/GenBank/DDBJ databases">
        <title>Genome of the entomopathogenic fungus Entomophthora muscae.</title>
        <authorList>
            <person name="Elya C."/>
            <person name="Lovett B.R."/>
            <person name="Lee E."/>
            <person name="Macias A.M."/>
            <person name="Hajek A.E."/>
            <person name="De Bivort B.L."/>
            <person name="Kasson M.T."/>
            <person name="De Fine Licht H.H."/>
            <person name="Stajich J.E."/>
        </authorList>
    </citation>
    <scope>NUCLEOTIDE SEQUENCE</scope>
    <source>
        <strain evidence="1">Berkeley</strain>
    </source>
</reference>
<proteinExistence type="predicted"/>
<organism evidence="1 2">
    <name type="scientific">Entomophthora muscae</name>
    <dbReference type="NCBI Taxonomy" id="34485"/>
    <lineage>
        <taxon>Eukaryota</taxon>
        <taxon>Fungi</taxon>
        <taxon>Fungi incertae sedis</taxon>
        <taxon>Zoopagomycota</taxon>
        <taxon>Entomophthoromycotina</taxon>
        <taxon>Entomophthoromycetes</taxon>
        <taxon>Entomophthorales</taxon>
        <taxon>Entomophthoraceae</taxon>
        <taxon>Entomophthora</taxon>
    </lineage>
</organism>
<gene>
    <name evidence="1" type="ORF">DSO57_1002242</name>
</gene>
<accession>A0ACC2SXR0</accession>
<evidence type="ECO:0000313" key="2">
    <source>
        <dbReference type="Proteomes" id="UP001165960"/>
    </source>
</evidence>
<dbReference type="EMBL" id="QTSX02004265">
    <property type="protein sequence ID" value="KAJ9067179.1"/>
    <property type="molecule type" value="Genomic_DNA"/>
</dbReference>
<comment type="caution">
    <text evidence="1">The sequence shown here is derived from an EMBL/GenBank/DDBJ whole genome shotgun (WGS) entry which is preliminary data.</text>
</comment>
<name>A0ACC2SXR0_9FUNG</name>
<evidence type="ECO:0000313" key="1">
    <source>
        <dbReference type="EMBL" id="KAJ9067179.1"/>
    </source>
</evidence>
<sequence length="448" mass="50627">MGRSTKRESSRAHERVKLESYEKKSQSIIQFIDKLRDEGAQLDIDLPTVVFCGNQSAGKSSLIEAISNIQLPRSDGTCTRCPMELRLSDTQDEFQCNVSLQLKYDNKGYALPSPKEISFKEGLTDLDEIELTVRRAQKAILNPKKPHQDYLNHKFDDSTPEAKLKDASSDELTFTENTILLKIQGAKTNLTLIDLPGIIRSTENVKDAHSVALVENLVKTQIQNPKALIIAAISCKDEIENQAILSLAKQVDPKGQRTIGVLTKPDTIETNCHSTWFQVLNNRRFTLKLGYYIIKNPTKQDLLANVSFHDARRSEKTFFEKNSPWNTCPVESKLRMGVDNLREALSDNLTQLIEKSIPQMKSKVIELLESASQELISIPPEVSQSPKLELLNRIRDFSYTTKSLLMAQGTNKLVFQSIDKHFNRLNTEVAKNSPVLVLPPDKVRPWLI</sequence>
<protein>
    <submittedName>
        <fullName evidence="1">Uncharacterized protein</fullName>
    </submittedName>
</protein>